<reference evidence="1" key="1">
    <citation type="journal article" date="2020" name="Stud. Mycol.">
        <title>101 Dothideomycetes genomes: a test case for predicting lifestyles and emergence of pathogens.</title>
        <authorList>
            <person name="Haridas S."/>
            <person name="Albert R."/>
            <person name="Binder M."/>
            <person name="Bloem J."/>
            <person name="Labutti K."/>
            <person name="Salamov A."/>
            <person name="Andreopoulos B."/>
            <person name="Baker S."/>
            <person name="Barry K."/>
            <person name="Bills G."/>
            <person name="Bluhm B."/>
            <person name="Cannon C."/>
            <person name="Castanera R."/>
            <person name="Culley D."/>
            <person name="Daum C."/>
            <person name="Ezra D."/>
            <person name="Gonzalez J."/>
            <person name="Henrissat B."/>
            <person name="Kuo A."/>
            <person name="Liang C."/>
            <person name="Lipzen A."/>
            <person name="Lutzoni F."/>
            <person name="Magnuson J."/>
            <person name="Mondo S."/>
            <person name="Nolan M."/>
            <person name="Ohm R."/>
            <person name="Pangilinan J."/>
            <person name="Park H.-J."/>
            <person name="Ramirez L."/>
            <person name="Alfaro M."/>
            <person name="Sun H."/>
            <person name="Tritt A."/>
            <person name="Yoshinaga Y."/>
            <person name="Zwiers L.-H."/>
            <person name="Turgeon B."/>
            <person name="Goodwin S."/>
            <person name="Spatafora J."/>
            <person name="Crous P."/>
            <person name="Grigoriev I."/>
        </authorList>
    </citation>
    <scope>NUCLEOTIDE SEQUENCE</scope>
    <source>
        <strain evidence="1">CBS 627.86</strain>
    </source>
</reference>
<proteinExistence type="predicted"/>
<keyword evidence="2" id="KW-1185">Reference proteome</keyword>
<dbReference type="AlphaFoldDB" id="A0A6A5ZW91"/>
<dbReference type="Proteomes" id="UP000799770">
    <property type="component" value="Unassembled WGS sequence"/>
</dbReference>
<sequence>MTNIIMQCLTDTRQLNTKGQIYHLTDNEVNYIYSLIGVKDHHTMCPSCWEVQGLAHRCNWLRCTNACPACPANAQHSGQVFSFLKAFDAYELTKLQVCPHLTSRNDTSWFMEHMGYPKNTKAISPPPSSPHNQILSPDARIVELPCGRFGYEGTLCKGCPFNSWEEYVKAGVEIFFERFENKGECFRWDWMLKER</sequence>
<evidence type="ECO:0000313" key="2">
    <source>
        <dbReference type="Proteomes" id="UP000799770"/>
    </source>
</evidence>
<organism evidence="1 2">
    <name type="scientific">Lophiotrema nucula</name>
    <dbReference type="NCBI Taxonomy" id="690887"/>
    <lineage>
        <taxon>Eukaryota</taxon>
        <taxon>Fungi</taxon>
        <taxon>Dikarya</taxon>
        <taxon>Ascomycota</taxon>
        <taxon>Pezizomycotina</taxon>
        <taxon>Dothideomycetes</taxon>
        <taxon>Pleosporomycetidae</taxon>
        <taxon>Pleosporales</taxon>
        <taxon>Lophiotremataceae</taxon>
        <taxon>Lophiotrema</taxon>
    </lineage>
</organism>
<evidence type="ECO:0000313" key="1">
    <source>
        <dbReference type="EMBL" id="KAF2123037.1"/>
    </source>
</evidence>
<accession>A0A6A5ZW91</accession>
<gene>
    <name evidence="1" type="ORF">BDV96DRAFT_626810</name>
</gene>
<dbReference type="EMBL" id="ML977310">
    <property type="protein sequence ID" value="KAF2123037.1"/>
    <property type="molecule type" value="Genomic_DNA"/>
</dbReference>
<name>A0A6A5ZW91_9PLEO</name>
<protein>
    <submittedName>
        <fullName evidence="1">Uncharacterized protein</fullName>
    </submittedName>
</protein>